<evidence type="ECO:0000259" key="2">
    <source>
        <dbReference type="Pfam" id="PF12867"/>
    </source>
</evidence>
<protein>
    <submittedName>
        <fullName evidence="3">DinB family protein</fullName>
    </submittedName>
</protein>
<sequence>MTGRMTGSMTSRTPAPRRPFRRRRAAGQPEATMSRSVALTLQELAVDHVHTTLEPEDWQWQPSLKEALEGLTAAQAAWKPAPERHSIWQIVRHLILWKRGVLDAWDGHPPDGERLSADDWKPAAGSEADWERDRRTLLEISTQFLTRTQALDDAGLSKPVVWYQGGATQPLVVRVVRTTTHDVYHAGQIRYLRALQGLSGKRRT</sequence>
<name>A0A537JG89_9BACT</name>
<dbReference type="SUPFAM" id="SSF109854">
    <property type="entry name" value="DinB/YfiT-like putative metalloenzymes"/>
    <property type="match status" value="1"/>
</dbReference>
<gene>
    <name evidence="3" type="ORF">E6H04_04505</name>
</gene>
<dbReference type="Proteomes" id="UP000320048">
    <property type="component" value="Unassembled WGS sequence"/>
</dbReference>
<evidence type="ECO:0000313" key="3">
    <source>
        <dbReference type="EMBL" id="TMI82561.1"/>
    </source>
</evidence>
<comment type="caution">
    <text evidence="3">The sequence shown here is derived from an EMBL/GenBank/DDBJ whole genome shotgun (WGS) entry which is preliminary data.</text>
</comment>
<proteinExistence type="predicted"/>
<evidence type="ECO:0000313" key="4">
    <source>
        <dbReference type="Proteomes" id="UP000320048"/>
    </source>
</evidence>
<feature type="region of interest" description="Disordered" evidence="1">
    <location>
        <begin position="1"/>
        <end position="34"/>
    </location>
</feature>
<dbReference type="InterPro" id="IPR034660">
    <property type="entry name" value="DinB/YfiT-like"/>
</dbReference>
<accession>A0A537JG89</accession>
<evidence type="ECO:0000256" key="1">
    <source>
        <dbReference type="SAM" id="MobiDB-lite"/>
    </source>
</evidence>
<reference evidence="3 4" key="1">
    <citation type="journal article" date="2019" name="Nat. Microbiol.">
        <title>Mediterranean grassland soil C-N compound turnover is dependent on rainfall and depth, and is mediated by genomically divergent microorganisms.</title>
        <authorList>
            <person name="Diamond S."/>
            <person name="Andeer P.F."/>
            <person name="Li Z."/>
            <person name="Crits-Christoph A."/>
            <person name="Burstein D."/>
            <person name="Anantharaman K."/>
            <person name="Lane K.R."/>
            <person name="Thomas B.C."/>
            <person name="Pan C."/>
            <person name="Northen T.R."/>
            <person name="Banfield J.F."/>
        </authorList>
    </citation>
    <scope>NUCLEOTIDE SEQUENCE [LARGE SCALE GENOMIC DNA]</scope>
    <source>
        <strain evidence="3">NP_7</strain>
    </source>
</reference>
<dbReference type="EMBL" id="VBAO01000119">
    <property type="protein sequence ID" value="TMI82561.1"/>
    <property type="molecule type" value="Genomic_DNA"/>
</dbReference>
<dbReference type="Gene3D" id="1.20.120.450">
    <property type="entry name" value="dinb family like domain"/>
    <property type="match status" value="1"/>
</dbReference>
<feature type="compositionally biased region" description="Polar residues" evidence="1">
    <location>
        <begin position="1"/>
        <end position="11"/>
    </location>
</feature>
<feature type="domain" description="DinB-like" evidence="2">
    <location>
        <begin position="64"/>
        <end position="189"/>
    </location>
</feature>
<dbReference type="Pfam" id="PF12867">
    <property type="entry name" value="DinB_2"/>
    <property type="match status" value="1"/>
</dbReference>
<dbReference type="AlphaFoldDB" id="A0A537JG89"/>
<dbReference type="InterPro" id="IPR024775">
    <property type="entry name" value="DinB-like"/>
</dbReference>
<organism evidence="3 4">
    <name type="scientific">Candidatus Segetimicrobium genomatis</name>
    <dbReference type="NCBI Taxonomy" id="2569760"/>
    <lineage>
        <taxon>Bacteria</taxon>
        <taxon>Bacillati</taxon>
        <taxon>Candidatus Sysuimicrobiota</taxon>
        <taxon>Candidatus Sysuimicrobiia</taxon>
        <taxon>Candidatus Sysuimicrobiales</taxon>
        <taxon>Candidatus Segetimicrobiaceae</taxon>
        <taxon>Candidatus Segetimicrobium</taxon>
    </lineage>
</organism>